<evidence type="ECO:0000313" key="12">
    <source>
        <dbReference type="EMBL" id="KXS94018.1"/>
    </source>
</evidence>
<dbReference type="SMART" id="SM00822">
    <property type="entry name" value="PKS_KR"/>
    <property type="match status" value="1"/>
</dbReference>
<dbReference type="PROSITE" id="PS00012">
    <property type="entry name" value="PHOSPHOPANTETHEINE"/>
    <property type="match status" value="1"/>
</dbReference>
<dbReference type="InterPro" id="IPR016035">
    <property type="entry name" value="Acyl_Trfase/lysoPLipase"/>
</dbReference>
<dbReference type="Gene3D" id="3.40.47.10">
    <property type="match status" value="1"/>
</dbReference>
<feature type="active site" description="Proton acceptor; for dehydratase activity" evidence="8">
    <location>
        <position position="993"/>
    </location>
</feature>
<dbReference type="Gene3D" id="3.30.559.10">
    <property type="entry name" value="Chloramphenicol acetyltransferase-like domain"/>
    <property type="match status" value="2"/>
</dbReference>
<dbReference type="InterPro" id="IPR014030">
    <property type="entry name" value="Ketoacyl_synth_N"/>
</dbReference>
<dbReference type="InterPro" id="IPR000873">
    <property type="entry name" value="AMP-dep_synth/lig_dom"/>
</dbReference>
<evidence type="ECO:0008006" key="14">
    <source>
        <dbReference type="Google" id="ProtNLM"/>
    </source>
</evidence>
<dbReference type="Gene3D" id="3.40.50.12780">
    <property type="entry name" value="N-terminal domain of ligase-like"/>
    <property type="match status" value="1"/>
</dbReference>
<dbReference type="Pfam" id="PF21089">
    <property type="entry name" value="PKS_DH_N"/>
    <property type="match status" value="1"/>
</dbReference>
<reference evidence="12 13" key="1">
    <citation type="submission" date="2015-07" db="EMBL/GenBank/DDBJ databases">
        <title>Comparative genomics of the Sigatoka disease complex on banana suggests a link between parallel evolutionary changes in Pseudocercospora fijiensis and Pseudocercospora eumusae and increased virulence on the banana host.</title>
        <authorList>
            <person name="Chang T.-C."/>
            <person name="Salvucci A."/>
            <person name="Crous P.W."/>
            <person name="Stergiopoulos I."/>
        </authorList>
    </citation>
    <scope>NUCLEOTIDE SEQUENCE [LARGE SCALE GENOMIC DNA]</scope>
    <source>
        <strain evidence="12 13">CBS 114824</strain>
    </source>
</reference>
<dbReference type="Pfam" id="PF00668">
    <property type="entry name" value="Condensation"/>
    <property type="match status" value="2"/>
</dbReference>
<dbReference type="InterPro" id="IPR016036">
    <property type="entry name" value="Malonyl_transacylase_ACP-bd"/>
</dbReference>
<dbReference type="GO" id="GO:0032259">
    <property type="term" value="P:methylation"/>
    <property type="evidence" value="ECO:0007669"/>
    <property type="project" value="UniProtKB-KW"/>
</dbReference>
<dbReference type="CDD" id="cd02440">
    <property type="entry name" value="AdoMet_MTases"/>
    <property type="match status" value="1"/>
</dbReference>
<dbReference type="InterPro" id="IPR042099">
    <property type="entry name" value="ANL_N_sf"/>
</dbReference>
<dbReference type="InterPro" id="IPR009081">
    <property type="entry name" value="PP-bd_ACP"/>
</dbReference>
<evidence type="ECO:0000259" key="9">
    <source>
        <dbReference type="PROSITE" id="PS50075"/>
    </source>
</evidence>
<evidence type="ECO:0000313" key="13">
    <source>
        <dbReference type="Proteomes" id="UP000070133"/>
    </source>
</evidence>
<evidence type="ECO:0000256" key="7">
    <source>
        <dbReference type="ARBA" id="ARBA00023268"/>
    </source>
</evidence>
<dbReference type="InterPro" id="IPR020806">
    <property type="entry name" value="PKS_PP-bd"/>
</dbReference>
<feature type="active site" description="Proton donor; for dehydratase activity" evidence="8">
    <location>
        <position position="1178"/>
    </location>
</feature>
<feature type="domain" description="Carrier" evidence="9">
    <location>
        <begin position="3567"/>
        <end position="3644"/>
    </location>
</feature>
<keyword evidence="2" id="KW-0597">Phosphoprotein</keyword>
<dbReference type="SUPFAM" id="SSF52777">
    <property type="entry name" value="CoA-dependent acyltransferases"/>
    <property type="match status" value="2"/>
</dbReference>
<dbReference type="InterPro" id="IPR050091">
    <property type="entry name" value="PKS_NRPS_Biosynth_Enz"/>
</dbReference>
<dbReference type="InterPro" id="IPR014043">
    <property type="entry name" value="Acyl_transferase_dom"/>
</dbReference>
<keyword evidence="1" id="KW-0596">Phosphopantetheine</keyword>
<dbReference type="InterPro" id="IPR036736">
    <property type="entry name" value="ACP-like_sf"/>
</dbReference>
<dbReference type="InterPro" id="IPR032821">
    <property type="entry name" value="PKS_assoc"/>
</dbReference>
<dbReference type="CDD" id="cd05930">
    <property type="entry name" value="A_NRPS"/>
    <property type="match status" value="1"/>
</dbReference>
<dbReference type="Pfam" id="PF00550">
    <property type="entry name" value="PP-binding"/>
    <property type="match status" value="2"/>
</dbReference>
<dbReference type="SMART" id="SM00827">
    <property type="entry name" value="PKS_AT"/>
    <property type="match status" value="1"/>
</dbReference>
<dbReference type="InterPro" id="IPR020807">
    <property type="entry name" value="PKS_DH"/>
</dbReference>
<dbReference type="PROSITE" id="PS50075">
    <property type="entry name" value="CARRIER"/>
    <property type="match status" value="2"/>
</dbReference>
<feature type="domain" description="Ketosynthase family 3 (KS3)" evidence="10">
    <location>
        <begin position="17"/>
        <end position="454"/>
    </location>
</feature>
<dbReference type="GO" id="GO:0009403">
    <property type="term" value="P:toxin biosynthetic process"/>
    <property type="evidence" value="ECO:0007669"/>
    <property type="project" value="UniProtKB-ARBA"/>
</dbReference>
<evidence type="ECO:0000256" key="1">
    <source>
        <dbReference type="ARBA" id="ARBA00022450"/>
    </source>
</evidence>
<protein>
    <recommendedName>
        <fullName evidence="14">Carrier domain-containing protein</fullName>
    </recommendedName>
</protein>
<dbReference type="GO" id="GO:0031177">
    <property type="term" value="F:phosphopantetheine binding"/>
    <property type="evidence" value="ECO:0007669"/>
    <property type="project" value="InterPro"/>
</dbReference>
<feature type="region of interest" description="C-terminal hotdog fold" evidence="8">
    <location>
        <begin position="1120"/>
        <end position="1272"/>
    </location>
</feature>
<dbReference type="Gene3D" id="3.30.70.3290">
    <property type="match status" value="1"/>
</dbReference>
<evidence type="ECO:0000256" key="6">
    <source>
        <dbReference type="ARBA" id="ARBA00022737"/>
    </source>
</evidence>
<feature type="region of interest" description="N-terminal hotdog fold" evidence="8">
    <location>
        <begin position="962"/>
        <end position="1105"/>
    </location>
</feature>
<keyword evidence="7" id="KW-0511">Multifunctional enzyme</keyword>
<dbReference type="Gene3D" id="3.10.129.110">
    <property type="entry name" value="Polyketide synthase dehydratase"/>
    <property type="match status" value="1"/>
</dbReference>
<dbReference type="Pfam" id="PF14765">
    <property type="entry name" value="PS-DH"/>
    <property type="match status" value="1"/>
</dbReference>
<dbReference type="InterPro" id="IPR036291">
    <property type="entry name" value="NAD(P)-bd_dom_sf"/>
</dbReference>
<keyword evidence="6" id="KW-0677">Repeat</keyword>
<dbReference type="Pfam" id="PF00501">
    <property type="entry name" value="AMP-binding"/>
    <property type="match status" value="1"/>
</dbReference>
<evidence type="ECO:0000259" key="11">
    <source>
        <dbReference type="PROSITE" id="PS52019"/>
    </source>
</evidence>
<dbReference type="GO" id="GO:0008168">
    <property type="term" value="F:methyltransferase activity"/>
    <property type="evidence" value="ECO:0007669"/>
    <property type="project" value="UniProtKB-KW"/>
</dbReference>
<dbReference type="InterPro" id="IPR006162">
    <property type="entry name" value="Ppantetheine_attach_site"/>
</dbReference>
<keyword evidence="13" id="KW-1185">Reference proteome</keyword>
<dbReference type="OrthoDB" id="329835at2759"/>
<organism evidence="12 13">
    <name type="scientific">Pseudocercospora eumusae</name>
    <dbReference type="NCBI Taxonomy" id="321146"/>
    <lineage>
        <taxon>Eukaryota</taxon>
        <taxon>Fungi</taxon>
        <taxon>Dikarya</taxon>
        <taxon>Ascomycota</taxon>
        <taxon>Pezizomycotina</taxon>
        <taxon>Dothideomycetes</taxon>
        <taxon>Dothideomycetidae</taxon>
        <taxon>Mycosphaerellales</taxon>
        <taxon>Mycosphaerellaceae</taxon>
        <taxon>Pseudocercospora</taxon>
    </lineage>
</organism>
<dbReference type="SUPFAM" id="SSF53901">
    <property type="entry name" value="Thiolase-like"/>
    <property type="match status" value="1"/>
</dbReference>
<dbReference type="SUPFAM" id="SSF52151">
    <property type="entry name" value="FabD/lysophospholipase-like"/>
    <property type="match status" value="1"/>
</dbReference>
<dbReference type="InterPro" id="IPR001227">
    <property type="entry name" value="Ac_transferase_dom_sf"/>
</dbReference>
<dbReference type="CDD" id="cd00833">
    <property type="entry name" value="PKS"/>
    <property type="match status" value="1"/>
</dbReference>
<dbReference type="EMBL" id="LFZN01000343">
    <property type="protein sequence ID" value="KXS94018.1"/>
    <property type="molecule type" value="Genomic_DNA"/>
</dbReference>
<dbReference type="InterPro" id="IPR013968">
    <property type="entry name" value="PKS_KR"/>
</dbReference>
<dbReference type="Gene3D" id="3.40.50.720">
    <property type="entry name" value="NAD(P)-binding Rossmann-like Domain"/>
    <property type="match status" value="2"/>
</dbReference>
<dbReference type="GO" id="GO:0016874">
    <property type="term" value="F:ligase activity"/>
    <property type="evidence" value="ECO:0007669"/>
    <property type="project" value="UniProtKB-KW"/>
</dbReference>
<keyword evidence="3" id="KW-0436">Ligase</keyword>
<dbReference type="InterPro" id="IPR029063">
    <property type="entry name" value="SAM-dependent_MTases_sf"/>
</dbReference>
<dbReference type="Gene3D" id="3.40.50.150">
    <property type="entry name" value="Vaccinia Virus protein VP39"/>
    <property type="match status" value="1"/>
</dbReference>
<dbReference type="Gene3D" id="3.40.366.10">
    <property type="entry name" value="Malonyl-Coenzyme A Acyl Carrier Protein, domain 2"/>
    <property type="match status" value="1"/>
</dbReference>
<dbReference type="GO" id="GO:0004315">
    <property type="term" value="F:3-oxoacyl-[acyl-carrier-protein] synthase activity"/>
    <property type="evidence" value="ECO:0007669"/>
    <property type="project" value="InterPro"/>
</dbReference>
<name>A0A139GV36_9PEZI</name>
<accession>A0A139GV36</accession>
<dbReference type="InterPro" id="IPR049551">
    <property type="entry name" value="PKS_DH_C"/>
</dbReference>
<dbReference type="InterPro" id="IPR020841">
    <property type="entry name" value="PKS_Beta-ketoAc_synthase_dom"/>
</dbReference>
<dbReference type="InterPro" id="IPR023213">
    <property type="entry name" value="CAT-like_dom_sf"/>
</dbReference>
<dbReference type="GO" id="GO:0006633">
    <property type="term" value="P:fatty acid biosynthetic process"/>
    <property type="evidence" value="ECO:0007669"/>
    <property type="project" value="InterPro"/>
</dbReference>
<evidence type="ECO:0000256" key="2">
    <source>
        <dbReference type="ARBA" id="ARBA00022553"/>
    </source>
</evidence>
<dbReference type="Pfam" id="PF00109">
    <property type="entry name" value="ketoacyl-synt"/>
    <property type="match status" value="1"/>
</dbReference>
<gene>
    <name evidence="12" type="ORF">AC578_8117</name>
</gene>
<dbReference type="Pfam" id="PF16197">
    <property type="entry name" value="KAsynt_C_assoc"/>
    <property type="match status" value="1"/>
</dbReference>
<keyword evidence="5" id="KW-0808">Transferase</keyword>
<dbReference type="STRING" id="321146.A0A139GV36"/>
<dbReference type="SMART" id="SM00826">
    <property type="entry name" value="PKS_DH"/>
    <property type="match status" value="1"/>
</dbReference>
<dbReference type="Gene3D" id="3.30.559.30">
    <property type="entry name" value="Nonribosomal peptide synthetase, condensation domain"/>
    <property type="match status" value="2"/>
</dbReference>
<dbReference type="InterPro" id="IPR020845">
    <property type="entry name" value="AMP-binding_CS"/>
</dbReference>
<dbReference type="Pfam" id="PF02801">
    <property type="entry name" value="Ketoacyl-synt_C"/>
    <property type="match status" value="1"/>
</dbReference>
<dbReference type="Pfam" id="PF08242">
    <property type="entry name" value="Methyltransf_12"/>
    <property type="match status" value="1"/>
</dbReference>
<feature type="domain" description="Carrier" evidence="9">
    <location>
        <begin position="2439"/>
        <end position="2520"/>
    </location>
</feature>
<dbReference type="SUPFAM" id="SSF51735">
    <property type="entry name" value="NAD(P)-binding Rossmann-fold domains"/>
    <property type="match status" value="2"/>
</dbReference>
<dbReference type="InterPro" id="IPR014031">
    <property type="entry name" value="Ketoacyl_synth_C"/>
</dbReference>
<dbReference type="PROSITE" id="PS52019">
    <property type="entry name" value="PKS_MFAS_DH"/>
    <property type="match status" value="1"/>
</dbReference>
<proteinExistence type="predicted"/>
<dbReference type="InterPro" id="IPR013217">
    <property type="entry name" value="Methyltransf_12"/>
</dbReference>
<dbReference type="InterPro" id="IPR013120">
    <property type="entry name" value="FAR_NAD-bd"/>
</dbReference>
<dbReference type="Pfam" id="PF07993">
    <property type="entry name" value="NAD_binding_4"/>
    <property type="match status" value="1"/>
</dbReference>
<evidence type="ECO:0000256" key="3">
    <source>
        <dbReference type="ARBA" id="ARBA00022598"/>
    </source>
</evidence>
<dbReference type="PANTHER" id="PTHR43775">
    <property type="entry name" value="FATTY ACID SYNTHASE"/>
    <property type="match status" value="1"/>
</dbReference>
<comment type="caution">
    <text evidence="12">The sequence shown here is derived from an EMBL/GenBank/DDBJ whole genome shotgun (WGS) entry which is preliminary data.</text>
</comment>
<dbReference type="PROSITE" id="PS00606">
    <property type="entry name" value="KS3_1"/>
    <property type="match status" value="1"/>
</dbReference>
<dbReference type="InterPro" id="IPR049900">
    <property type="entry name" value="PKS_mFAS_DH"/>
</dbReference>
<dbReference type="GO" id="GO:0004312">
    <property type="term" value="F:fatty acid synthase activity"/>
    <property type="evidence" value="ECO:0007669"/>
    <property type="project" value="TreeGrafter"/>
</dbReference>
<dbReference type="Pfam" id="PF08659">
    <property type="entry name" value="KR"/>
    <property type="match status" value="1"/>
</dbReference>
<dbReference type="SMART" id="SM00823">
    <property type="entry name" value="PKS_PP"/>
    <property type="match status" value="2"/>
</dbReference>
<dbReference type="InterPro" id="IPR042104">
    <property type="entry name" value="PKS_dehydratase_sf"/>
</dbReference>
<dbReference type="Pfam" id="PF00698">
    <property type="entry name" value="Acyl_transf_1"/>
    <property type="match status" value="1"/>
</dbReference>
<dbReference type="InterPro" id="IPR018201">
    <property type="entry name" value="Ketoacyl_synth_AS"/>
</dbReference>
<dbReference type="SMART" id="SM00825">
    <property type="entry name" value="PKS_KS"/>
    <property type="match status" value="1"/>
</dbReference>
<dbReference type="SUPFAM" id="SSF47336">
    <property type="entry name" value="ACP-like"/>
    <property type="match status" value="2"/>
</dbReference>
<evidence type="ECO:0000256" key="4">
    <source>
        <dbReference type="ARBA" id="ARBA00022603"/>
    </source>
</evidence>
<dbReference type="InterPro" id="IPR045851">
    <property type="entry name" value="AMP-bd_C_sf"/>
</dbReference>
<dbReference type="Gene3D" id="1.10.1200.10">
    <property type="entry name" value="ACP-like"/>
    <property type="match status" value="1"/>
</dbReference>
<dbReference type="InterPro" id="IPR016039">
    <property type="entry name" value="Thiolase-like"/>
</dbReference>
<dbReference type="SUPFAM" id="SSF56801">
    <property type="entry name" value="Acetyl-CoA synthetase-like"/>
    <property type="match status" value="1"/>
</dbReference>
<dbReference type="InterPro" id="IPR001242">
    <property type="entry name" value="Condensation_dom"/>
</dbReference>
<dbReference type="SUPFAM" id="SSF55048">
    <property type="entry name" value="Probable ACP-binding domain of malonyl-CoA ACP transacylase"/>
    <property type="match status" value="1"/>
</dbReference>
<dbReference type="InterPro" id="IPR049552">
    <property type="entry name" value="PKS_DH_N"/>
</dbReference>
<dbReference type="PANTHER" id="PTHR43775:SF20">
    <property type="entry name" value="HYBRID PKS-NRPS SYNTHETASE APDA"/>
    <property type="match status" value="1"/>
</dbReference>
<dbReference type="PROSITE" id="PS52004">
    <property type="entry name" value="KS3_2"/>
    <property type="match status" value="1"/>
</dbReference>
<dbReference type="Proteomes" id="UP000070133">
    <property type="component" value="Unassembled WGS sequence"/>
</dbReference>
<keyword evidence="4" id="KW-0489">Methyltransferase</keyword>
<evidence type="ECO:0000256" key="8">
    <source>
        <dbReference type="PROSITE-ProRule" id="PRU01363"/>
    </source>
</evidence>
<sequence>MSQCRTNGDFECKKRLGEPIAIIGSGCRFPGCANTPQQLWELLEAPRDVSSALPASRFNAAGFYHRDGSHHGHANVKQLRGYFLSGEGVERRFDANFFGINAVEANVLDPQMRLLLEVTYEALDVAGLSLESLRGSDTGCYVGLMSGEYEQAMLRDPENIGTYHAVGTARSFMSNRLSYFFDWHGPSMTIDTACSSSLVAVHQAVQLLRSHQSRVAVAAGSNMIMDPTNYISESKLQMLSPDGESRMWDASANGYARGEGVCTIVMKRLEDAIADGDFVECVIRETGCNSDGRTQGITRPSATAQEQLIRHTYTSAGLDPGSARDRPQYFEAHGTGTAAGDPVEAEAIHAALFAGAGADDGQLLVGSIKTVVGHTEGTAGVAGVLKASLALQKGFVPGNLLFQSLNPRVEPFAKHLQLALRHTPWPAIEPGQPRRASVNSFGFGGTNAHAILESFDNTNTAATMAQQSKGGTVFMPFVFSAVSSKSLRNYLRGFVSHVERNMKDLKMRDVAYTLLKRRSRLPYAISLPAADGPELLSRLQHILERADTDGNPVGIRASTSVDGLPTVIGIFTGQGAQWSAMGSELLKHSTVASDIIARLEERLALLPEADRPDWSLRAELQRVNNNPKMNKARYAQPLCTAIQILLVQLIRSAGLTFSAVVGHSSGEIAAAYAAGVLSAEDAICIAYYRGLHTKLAGGHHGKPGAMLVVGTSVEDVSDVLESGSFQARVSIAAINSSSSVTLSGDQDAVEELQAIFEDEDKFVRLLLVEKAYHSHHMARAAKYLRQSILQLNINVTQDSLSECVWISSVSGRRLHADAAKGLQCEYWVENLLSPVLFMQAVEEACSIVGRPSAVVEIGPHPALRSPVQQTLREVFKADADLPYAALLRRGSGAVASVAEGLGQLWLFSLHPSIDIQAYDQFISGSGPFNLDRTLPPYAWDHDSHYWHDSRLSRAYLRREREHELLGHLTEIGDDFRQWHQILCPKETSWLGGHRLQGQIVFPAAGYVVLAIEAAMQYVHALPKPCAVSLVEVHRVEISQAMTFHTEDARVEALFRLYDIVVRNDRITANFHYSGLPVNTAPPDGPREVATRTWSTGCVTVTLGAPSSEQLPARSPAPFNTLPVRKEDFYESLARVGFEYSGPFYALDGLHRRLGRVKGKVLSYAASHSDLIIHPATLDAAFQAVLLALAAPYDGALWSLHVPRKIRRIIVNPVLCSSKMIKSELLPLDAYQSTKTRRSQGDVDIYPASEGERHAMCQVEGLECVPIAPASAKDDKDIFATMEWGPAFPDACLASEDLHPSPGEVHLGQLLERMSQFYLQNLERAIPSRDPLRQTSAIGKIFQFAQHIDSLNRSRNRDFWKPEWHEDTHETIADAMEPFKDNVDVRLLKRIGENLMTIAKGQITAIEIAMKDHLLNEVYTDSLGLKQVTQFLARIIVQMTHRCPQMSVLEVGGGTGGATKAIFSATDIFGLYTFTDVSPAFFPAVQEALPEHSSKMEYRVLDVGKDPAKQGFELHSYDAIVASMVLHVTTDLRQTMRNIRSLLRPGGYLIVQEGFTNNVGRTGAIFGAFPDWWLGAEDGRDLGPLVSIAEWHAILCETGFSGIDTCSPTSSPFSHPTAVFVSQRVDDRICYIRDPTSAPLEQSRKLHYGEVVMVGGRSQKTEELMMALESTFRPRFQQVRKFQSFAQLASAELIITSTTLLLSLTELDQPLLQDIDTAEFEGAKATLLSLGSILWITQGSRAINPFAATTVGMVRGVVCEVPTLTSQFLDIECARYLTASTIATAFLRFAAQVAMAKKQEGGQPTAVTLERELVLDDRGCLLVPRLKPNRAMNDRYNSNRRVIYKDARIGVGELNISLKPQPSTAIYNFEELSEAARLDYQCRPTHSLLQAVRVSNQPEHAYLSFSNDAGGSQHLLLSSQLAPQVSATQSAAITTKILSEMKPAFLVLAAQALVCLQIFQNTSRDEMVVAFAASPLLAKTLLALAQHRQTQVILVGVTPDPINAGDHYREINPWSPERVMNDLLPLRKSIFLDCTENEDGSPSRAAARIMGLRANYYRYQAWGDFSSRSGSARSIPVSGITQQQMAAAVDHALHCITGNTIPLSSLKLRILAGSDLSAGAIEANDSSVPSIVDWTRVSKIKLKVQSIETKVRFSSNKTYWLAGLSGGLGLSLCEWMIAQGAKHIVITSRNPTVSAGWLGSIQALSAKVVLLPCDLTDETQVHQIYKRICAEMPPLGGLAQGAMVLHDTGFHDMSSEIMERVLRPKVAGSINLDRLLKGVALDFFVFFSSATAIIGNAGQANYSAANLFMTSLAQQRRQRGEAASIIHIGPILGVGYVTQQGETVRDIFARQGEYTFMSETDFHQLFAEAVAAGYPGSKLPLEISMGIAKLRERPAKDLKWYLNPLSAHMTGCATAEVASKSSTARASVKSMLEKATTEVEVFEALKDAFLPVLCSLFQLDQASTAELHFLDNRLDMLGIDSLLAVELRAWWLDTLQVNIPVMKILSGTTIKDIIRWGLEGLRPELIPNVSGAVAAVREDEQPNGEKADNSESASHARQLPALVQTMPMSFQQELYWFGLTSTQDRTALNHTTCYRIKGRLRIDDLERAILHVAQACDAFRMCFRTSDGQTTVGVTANCSWQPQFRKIMHESEVDTVVEEMHNSAYDLEYGETMRIVVLSVSDTEHYMVCGTHSLILDGLSSVFLLRQISQLYENFSSFCQLEPYQHSEWIRSQLSTYAEGGFDQSLKDLKACWADLPPPLPILRVSSRKTRPQLADYGNYRADALINKAVKSRILSQPSELYLRDWPMWKKWSLVSVTPIGLKSTQPLPWGAFANIVPIRSSNSTSQRFSDVLKDSCTAASSAMQHSDVPFHLLLGELNVPRSTTHTPMFQAFIDYRQGMRKTQKMGDCELELLSFQASKIPYDICLDIIDDAEEGDCVLHLIVRSDLYTQEEAQMLVGCFVKLAESYCRVPHVSLASAAMFGTEEIKRALQYGQGKLPTSQGRTVFDLIKLSSDAMSSAPALKSASASKDTMTYLEMERTVETVARAIMAQNIGKGSIVAIYQDRDPNWVCSLLGIMSAGCICLPLDVSLPLSRLVAILQHSKPGLLLAQSTLVADSLLRTCVASKTQVLIISELLCGHMNLVDLDSGQFAWEQIQAKDPAIILYTSGSTGTPKGIVLRHEGLRNWTEAAIDHLDITRGDVVLQQTSCSFDFCFIQMFLALCSGGLLCIVPTASRADATFITRTIEGERITFTGATPTEYSNWHHYGDHAALSRSLLHWRTALSGGEPVPTSMLHLFASLRASASGQNGPRLFNGYGPTETTASATGTELYYHGEIEQSSISVGRPLPGYLVYVVDEQLQPVPVGCLGEIVIGGAGVAECYLHDQELTSQRFMVDQLAPQTYRNRGWTMMHRTGDLGRWTRAGTLLVEGRKSGDTQIKLRGLRIDLAEIEHCMLKDARGMLDHVVVSLRSSGFPSPQPHEEFLVAHVKFRSDVLLSADGQKGFLDELLRHLSLPSYMRPAAAIAVKYLPMMNSGKLDRKALAALPLEQEDSSRPGRLPDPDHGIALNETEQRLKRLWELCISGGLAKQHSILPSTDFFHVGGNSTLLLKLRSEIQKEFNVSLQLLDMFKHTTLGAMAEMLSPGASNKQDATPAVDWSTETKVPEVIQMSLRSARQVDAVRPEVVILTGATGSMGQSYLRALVADASIRTVHCIAIRPDSARFKHALSQPDSLLRHPKVEYHLGDISQPDLGMDEAAIIRVFNSADCIIHNAADTSHMKTYESLRNTNLASTQEIVKLCLNKHVRRMIPIHYVSTGSVWSSSGLEVAEEASAAAYPPRPKLSTGYSASKWASEVFLENVFELSKSCWSICIHRPASVRPNASQDGDLLHSLSGNAPTDLTQILLDYCQITRSIPSSSRLRGYINQVSLSTVTEHMMAAIRSHRQALTAIRYIHEVGDLDFRLDQLSDIFPDAEKVEAQEWLKRAAAQGLAPIMATFLSHLVDDLEIAFPFLARSGSSLPNGHAGAVV</sequence>
<feature type="domain" description="PKS/mFAS DH" evidence="11">
    <location>
        <begin position="962"/>
        <end position="1272"/>
    </location>
</feature>
<evidence type="ECO:0000256" key="5">
    <source>
        <dbReference type="ARBA" id="ARBA00022679"/>
    </source>
</evidence>
<dbReference type="InterPro" id="IPR057326">
    <property type="entry name" value="KR_dom"/>
</dbReference>
<evidence type="ECO:0000259" key="10">
    <source>
        <dbReference type="PROSITE" id="PS52004"/>
    </source>
</evidence>
<dbReference type="PROSITE" id="PS00455">
    <property type="entry name" value="AMP_BINDING"/>
    <property type="match status" value="1"/>
</dbReference>
<dbReference type="SUPFAM" id="SSF53335">
    <property type="entry name" value="S-adenosyl-L-methionine-dependent methyltransferases"/>
    <property type="match status" value="1"/>
</dbReference>
<dbReference type="Gene3D" id="3.30.300.30">
    <property type="match status" value="1"/>
</dbReference>